<dbReference type="InterPro" id="IPR007344">
    <property type="entry name" value="GrpB/CoaE"/>
</dbReference>
<dbReference type="AlphaFoldDB" id="A0AB39II49"/>
<dbReference type="PANTHER" id="PTHR34822">
    <property type="entry name" value="GRPB DOMAIN PROTEIN (AFU_ORTHOLOGUE AFUA_1G01530)"/>
    <property type="match status" value="1"/>
</dbReference>
<dbReference type="Pfam" id="PF04229">
    <property type="entry name" value="GrpB"/>
    <property type="match status" value="1"/>
</dbReference>
<dbReference type="Gene3D" id="3.30.460.10">
    <property type="entry name" value="Beta Polymerase, domain 2"/>
    <property type="match status" value="1"/>
</dbReference>
<accession>A0AB39II49</accession>
<sequence length="169" mass="19071">MRQVTIVPYDEQWPGLFEAESVLLQITLGQVISQIHHVGSTAVPGLAAKPVIDILLEVVDLNELDELNAAMESAGYTARGENGIPNRRYFTKGGDQRTHHVHAFAIGDTQIVKHVAFRDYLIKHKKAAERYAEIKYAAARESENDTHRYSVLKTDFIKHHLRLALMDVE</sequence>
<reference evidence="1" key="1">
    <citation type="submission" date="2024-07" db="EMBL/GenBank/DDBJ databases">
        <authorList>
            <person name="Pedron J."/>
        </authorList>
    </citation>
    <scope>NUCLEOTIDE SEQUENCE</scope>
    <source>
        <strain evidence="1">A642-S2-A17</strain>
    </source>
</reference>
<proteinExistence type="predicted"/>
<dbReference type="SUPFAM" id="SSF81301">
    <property type="entry name" value="Nucleotidyltransferase"/>
    <property type="match status" value="1"/>
</dbReference>
<evidence type="ECO:0000313" key="1">
    <source>
        <dbReference type="EMBL" id="XDL16162.1"/>
    </source>
</evidence>
<protein>
    <submittedName>
        <fullName evidence="1">GrpB family protein</fullName>
    </submittedName>
</protein>
<dbReference type="EMBL" id="CP162411">
    <property type="protein sequence ID" value="XDL16162.1"/>
    <property type="molecule type" value="Genomic_DNA"/>
</dbReference>
<gene>
    <name evidence="1" type="ORF">LF923_0007970</name>
</gene>
<name>A0AB39II49_9GAMM</name>
<dbReference type="RefSeq" id="WP_226100545.1">
    <property type="nucleotide sequence ID" value="NZ_CP162411.1"/>
</dbReference>
<dbReference type="InterPro" id="IPR043519">
    <property type="entry name" value="NT_sf"/>
</dbReference>
<organism evidence="1">
    <name type="scientific">Dickeya oryzae</name>
    <dbReference type="NCBI Taxonomy" id="1240404"/>
    <lineage>
        <taxon>Bacteria</taxon>
        <taxon>Pseudomonadati</taxon>
        <taxon>Pseudomonadota</taxon>
        <taxon>Gammaproteobacteria</taxon>
        <taxon>Enterobacterales</taxon>
        <taxon>Pectobacteriaceae</taxon>
        <taxon>Dickeya</taxon>
    </lineage>
</organism>
<dbReference type="PANTHER" id="PTHR34822:SF1">
    <property type="entry name" value="GRPB FAMILY PROTEIN"/>
    <property type="match status" value="1"/>
</dbReference>